<proteinExistence type="predicted"/>
<protein>
    <submittedName>
        <fullName evidence="2">Uncharacterized protein</fullName>
    </submittedName>
</protein>
<dbReference type="Gene3D" id="1.25.40.10">
    <property type="entry name" value="Tetratricopeptide repeat domain"/>
    <property type="match status" value="1"/>
</dbReference>
<accession>E8QWC1</accession>
<feature type="compositionally biased region" description="Basic and acidic residues" evidence="1">
    <location>
        <begin position="426"/>
        <end position="441"/>
    </location>
</feature>
<dbReference type="AlphaFoldDB" id="E8QWC1"/>
<name>E8QWC1_ISOPI</name>
<evidence type="ECO:0000313" key="3">
    <source>
        <dbReference type="Proteomes" id="UP000008631"/>
    </source>
</evidence>
<dbReference type="STRING" id="575540.Isop_0211"/>
<organism evidence="2 3">
    <name type="scientific">Isosphaera pallida (strain ATCC 43644 / DSM 9630 / IS1B)</name>
    <dbReference type="NCBI Taxonomy" id="575540"/>
    <lineage>
        <taxon>Bacteria</taxon>
        <taxon>Pseudomonadati</taxon>
        <taxon>Planctomycetota</taxon>
        <taxon>Planctomycetia</taxon>
        <taxon>Isosphaerales</taxon>
        <taxon>Isosphaeraceae</taxon>
        <taxon>Isosphaera</taxon>
    </lineage>
</organism>
<evidence type="ECO:0000256" key="1">
    <source>
        <dbReference type="SAM" id="MobiDB-lite"/>
    </source>
</evidence>
<dbReference type="KEGG" id="ipa:Isop_0211"/>
<dbReference type="InterPro" id="IPR011990">
    <property type="entry name" value="TPR-like_helical_dom_sf"/>
</dbReference>
<feature type="region of interest" description="Disordered" evidence="1">
    <location>
        <begin position="255"/>
        <end position="275"/>
    </location>
</feature>
<dbReference type="Proteomes" id="UP000008631">
    <property type="component" value="Chromosome"/>
</dbReference>
<feature type="region of interest" description="Disordered" evidence="1">
    <location>
        <begin position="1"/>
        <end position="40"/>
    </location>
</feature>
<dbReference type="InParanoid" id="E8QWC1"/>
<sequence>MDEPRRPDVVPSSTDSPMGTPRDVDSNVNTTNPSSDPPPVMTGWNQLRLQRPLAAWACWSRVLRDNPNDSAAKQALEALLKAPHLPHAARAVYRFRMPSIPIRRARWNAVLLARDQEDLDAAADVFAQLMAADPEDADAAFNHALCLAWLGHNADALAALDRVVRLDAATRPDQAAAAWVVAEVLRQGAGAERFADEWSHTLVMPRHSRDDLWIAQLEEAGRLRRFATPLRPDTLEPVATDLQVYELLDRALTEVGEPTSGYGDPDSTPPPPPSRPARVMCSVLVQPNELRFSSPDPESLRRVETFLPMLRPDASCRPVQRLSSPLPLNMLDAAAWLTRLPVGLPEDQRRRLAQEALDDYYRNTWIHQPRQGLEGLTPALAAESSDPVIRVRLDAILTFREQVDARSPVGWPLEIHHDFDDLRRRLQARRPDATPRLDQPHLKTQATPPELDRSEPQ</sequence>
<feature type="region of interest" description="Disordered" evidence="1">
    <location>
        <begin position="426"/>
        <end position="457"/>
    </location>
</feature>
<gene>
    <name evidence="2" type="ordered locus">Isop_0211</name>
</gene>
<keyword evidence="3" id="KW-1185">Reference proteome</keyword>
<dbReference type="EMBL" id="CP002353">
    <property type="protein sequence ID" value="ADV60808.1"/>
    <property type="molecule type" value="Genomic_DNA"/>
</dbReference>
<reference key="1">
    <citation type="submission" date="2010-11" db="EMBL/GenBank/DDBJ databases">
        <title>The complete sequence of chromosome of Isophaera pallida ATCC 43644.</title>
        <authorList>
            <consortium name="US DOE Joint Genome Institute (JGI-PGF)"/>
            <person name="Lucas S."/>
            <person name="Copeland A."/>
            <person name="Lapidus A."/>
            <person name="Bruce D."/>
            <person name="Goodwin L."/>
            <person name="Pitluck S."/>
            <person name="Kyrpides N."/>
            <person name="Mavromatis K."/>
            <person name="Pagani I."/>
            <person name="Ivanova N."/>
            <person name="Saunders E."/>
            <person name="Brettin T."/>
            <person name="Detter J.C."/>
            <person name="Han C."/>
            <person name="Tapia R."/>
            <person name="Land M."/>
            <person name="Hauser L."/>
            <person name="Markowitz V."/>
            <person name="Cheng J.-F."/>
            <person name="Hugenholtz P."/>
            <person name="Woyke T."/>
            <person name="Wu D."/>
            <person name="Eisen J.A."/>
        </authorList>
    </citation>
    <scope>NUCLEOTIDE SEQUENCE</scope>
    <source>
        <strain>ATCC 43644</strain>
    </source>
</reference>
<reference evidence="2 3" key="2">
    <citation type="journal article" date="2011" name="Stand. Genomic Sci.">
        <title>Complete genome sequence of Isosphaera pallida type strain (IS1B).</title>
        <authorList>
            <consortium name="US DOE Joint Genome Institute (JGI-PGF)"/>
            <person name="Goker M."/>
            <person name="Cleland D."/>
            <person name="Saunders E."/>
            <person name="Lapidus A."/>
            <person name="Nolan M."/>
            <person name="Lucas S."/>
            <person name="Hammon N."/>
            <person name="Deshpande S."/>
            <person name="Cheng J.F."/>
            <person name="Tapia R."/>
            <person name="Han C."/>
            <person name="Goodwin L."/>
            <person name="Pitluck S."/>
            <person name="Liolios K."/>
            <person name="Pagani I."/>
            <person name="Ivanova N."/>
            <person name="Mavromatis K."/>
            <person name="Pati A."/>
            <person name="Chen A."/>
            <person name="Palaniappan K."/>
            <person name="Land M."/>
            <person name="Hauser L."/>
            <person name="Chang Y.J."/>
            <person name="Jeffries C.D."/>
            <person name="Detter J.C."/>
            <person name="Beck B."/>
            <person name="Woyke T."/>
            <person name="Bristow J."/>
            <person name="Eisen J.A."/>
            <person name="Markowitz V."/>
            <person name="Hugenholtz P."/>
            <person name="Kyrpides N.C."/>
            <person name="Klenk H.P."/>
        </authorList>
    </citation>
    <scope>NUCLEOTIDE SEQUENCE [LARGE SCALE GENOMIC DNA]</scope>
    <source>
        <strain evidence="3">ATCC 43644 / DSM 9630 / IS1B</strain>
    </source>
</reference>
<evidence type="ECO:0000313" key="2">
    <source>
        <dbReference type="EMBL" id="ADV60808.1"/>
    </source>
</evidence>
<dbReference type="eggNOG" id="COG0457">
    <property type="taxonomic scope" value="Bacteria"/>
</dbReference>
<dbReference type="SUPFAM" id="SSF48452">
    <property type="entry name" value="TPR-like"/>
    <property type="match status" value="1"/>
</dbReference>
<dbReference type="HOGENOM" id="CLU_598228_0_0_0"/>
<dbReference type="OrthoDB" id="242313at2"/>